<dbReference type="Proteomes" id="UP000675379">
    <property type="component" value="Unassembled WGS sequence"/>
</dbReference>
<dbReference type="RefSeq" id="WP_211800852.1">
    <property type="nucleotide sequence ID" value="NZ_JAGSCS010000007.1"/>
</dbReference>
<sequence>MSIFIGTFVGGIAGYLQYKLVGCRTGTCPITSSPWRSTLYGALVGALLSNPR</sequence>
<evidence type="ECO:0000313" key="1">
    <source>
        <dbReference type="EMBL" id="MBR0576084.1"/>
    </source>
</evidence>
<comment type="caution">
    <text evidence="1">The sequence shown here is derived from an EMBL/GenBank/DDBJ whole genome shotgun (WGS) entry which is preliminary data.</text>
</comment>
<dbReference type="Pfam" id="PF19628">
    <property type="entry name" value="DUF6132"/>
    <property type="match status" value="1"/>
</dbReference>
<keyword evidence="2" id="KW-1185">Reference proteome</keyword>
<dbReference type="InterPro" id="IPR045764">
    <property type="entry name" value="DUF6132"/>
</dbReference>
<gene>
    <name evidence="1" type="ORF">KCG48_06985</name>
</gene>
<reference evidence="1" key="1">
    <citation type="submission" date="2021-04" db="EMBL/GenBank/DDBJ databases">
        <title>Proteiniclasticum sedimins sp. nov., an obligate anaerobic bacterium isolated from anaerobic sludge.</title>
        <authorList>
            <person name="Liu J."/>
        </authorList>
    </citation>
    <scope>NUCLEOTIDE SEQUENCE</scope>
    <source>
        <strain evidence="1">BAD-10</strain>
    </source>
</reference>
<accession>A0A941CQ82</accession>
<dbReference type="EMBL" id="JAGSCS010000007">
    <property type="protein sequence ID" value="MBR0576084.1"/>
    <property type="molecule type" value="Genomic_DNA"/>
</dbReference>
<dbReference type="AlphaFoldDB" id="A0A941CQ82"/>
<evidence type="ECO:0000313" key="2">
    <source>
        <dbReference type="Proteomes" id="UP000675379"/>
    </source>
</evidence>
<proteinExistence type="predicted"/>
<organism evidence="1 2">
    <name type="scientific">Proteiniclasticum sediminis</name>
    <dbReference type="NCBI Taxonomy" id="2804028"/>
    <lineage>
        <taxon>Bacteria</taxon>
        <taxon>Bacillati</taxon>
        <taxon>Bacillota</taxon>
        <taxon>Clostridia</taxon>
        <taxon>Eubacteriales</taxon>
        <taxon>Clostridiaceae</taxon>
        <taxon>Proteiniclasticum</taxon>
    </lineage>
</organism>
<protein>
    <submittedName>
        <fullName evidence="1">YtxH domain-containing protein</fullName>
    </submittedName>
</protein>
<name>A0A941CQ82_9CLOT</name>